<dbReference type="PANTHER" id="PTHR30124:SF0">
    <property type="entry name" value="MEMBRANE-BOUND LYTIC MUREIN TRANSGLYCOSYLASE A"/>
    <property type="match status" value="1"/>
</dbReference>
<evidence type="ECO:0000256" key="2">
    <source>
        <dbReference type="ARBA" id="ARBA00012587"/>
    </source>
</evidence>
<evidence type="ECO:0000256" key="1">
    <source>
        <dbReference type="ARBA" id="ARBA00001420"/>
    </source>
</evidence>
<protein>
    <recommendedName>
        <fullName evidence="2">peptidoglycan lytic exotransglycosylase</fullName>
        <ecNumber evidence="2">4.2.2.n1</ecNumber>
    </recommendedName>
    <alternativeName>
        <fullName evidence="5">Murein hydrolase A</fullName>
    </alternativeName>
</protein>
<dbReference type="EC" id="4.2.2.n1" evidence="2"/>
<feature type="domain" description="Lytic transglycosylase MltA" evidence="6">
    <location>
        <begin position="53"/>
        <end position="246"/>
    </location>
</feature>
<dbReference type="Pfam" id="PF06725">
    <property type="entry name" value="3D"/>
    <property type="match status" value="1"/>
</dbReference>
<dbReference type="AlphaFoldDB" id="A0A8J3CL44"/>
<dbReference type="GO" id="GO:0071555">
    <property type="term" value="P:cell wall organization"/>
    <property type="evidence" value="ECO:0007669"/>
    <property type="project" value="UniProtKB-KW"/>
</dbReference>
<evidence type="ECO:0000313" key="8">
    <source>
        <dbReference type="Proteomes" id="UP000614287"/>
    </source>
</evidence>
<name>A0A8J3CL44_9BURK</name>
<dbReference type="GO" id="GO:0009254">
    <property type="term" value="P:peptidoglycan turnover"/>
    <property type="evidence" value="ECO:0007669"/>
    <property type="project" value="InterPro"/>
</dbReference>
<dbReference type="SUPFAM" id="SSF50685">
    <property type="entry name" value="Barwin-like endoglucanases"/>
    <property type="match status" value="1"/>
</dbReference>
<dbReference type="PANTHER" id="PTHR30124">
    <property type="entry name" value="MEMBRANE-BOUND LYTIC MUREIN TRANSGLYCOSYLASE A"/>
    <property type="match status" value="1"/>
</dbReference>
<dbReference type="InterPro" id="IPR026044">
    <property type="entry name" value="MltA"/>
</dbReference>
<dbReference type="GO" id="GO:0009253">
    <property type="term" value="P:peptidoglycan catabolic process"/>
    <property type="evidence" value="ECO:0007669"/>
    <property type="project" value="TreeGrafter"/>
</dbReference>
<organism evidence="7 8">
    <name type="scientific">Formosimonas limnophila</name>
    <dbReference type="NCBI Taxonomy" id="1384487"/>
    <lineage>
        <taxon>Bacteria</taxon>
        <taxon>Pseudomonadati</taxon>
        <taxon>Pseudomonadota</taxon>
        <taxon>Betaproteobacteria</taxon>
        <taxon>Burkholderiales</taxon>
        <taxon>Burkholderiaceae</taxon>
        <taxon>Formosimonas</taxon>
    </lineage>
</organism>
<dbReference type="InterPro" id="IPR036908">
    <property type="entry name" value="RlpA-like_sf"/>
</dbReference>
<keyword evidence="8" id="KW-1185">Reference proteome</keyword>
<dbReference type="GO" id="GO:0008933">
    <property type="term" value="F:peptidoglycan lytic transglycosylase activity"/>
    <property type="evidence" value="ECO:0007669"/>
    <property type="project" value="TreeGrafter"/>
</dbReference>
<sequence length="351" mass="39156">MPKKWETVCQQAKQVNATDATSARQFFEQHFTAWQLNENGKTTGLITGYYEPVIKGSLTRTATARFPIYGIPTDLIVLPIDETAKQQATLTVRRVNGTWQVIPHPDDKTQTDATLTTSDFTIDSRTKVLKTRLNGQQLVPYLTREQIDAEPLKAAPILGWADDEVDLFFLEIQGSGRLKLTDGSTVRLSYAEQNGHRYKAIGKWLADYNYVKLHEVSAQIIKDWLAKHPKQRREVLNQNPSYVFFQILPSSNDGPIGAQGVPLTAEHSIAVDPRYTAYGTPTYLSTTHPHSKQPLNRLMIAQDTGGAIRGAVRADIYWGSGQTAGELAGHTKQVGQMWLLLPNGEIPFINN</sequence>
<dbReference type="CDD" id="cd14485">
    <property type="entry name" value="mltA_like_LT_A"/>
    <property type="match status" value="1"/>
</dbReference>
<comment type="catalytic activity">
    <reaction evidence="1">
        <text>Exolytic cleavage of the (1-&gt;4)-beta-glycosidic linkage between N-acetylmuramic acid (MurNAc) and N-acetylglucosamine (GlcNAc) residues in peptidoglycan, from either the reducing or the non-reducing ends of the peptidoglycan chains, with concomitant formation of a 1,6-anhydrobond in the MurNAc residue.</text>
        <dbReference type="EC" id="4.2.2.n1"/>
    </reaction>
</comment>
<reference evidence="7" key="2">
    <citation type="submission" date="2020-09" db="EMBL/GenBank/DDBJ databases">
        <authorList>
            <person name="Sun Q."/>
            <person name="Kim S."/>
        </authorList>
    </citation>
    <scope>NUCLEOTIDE SEQUENCE</scope>
    <source>
        <strain evidence="7">KCTC 32501</strain>
    </source>
</reference>
<dbReference type="InterPro" id="IPR005300">
    <property type="entry name" value="MltA_B"/>
</dbReference>
<dbReference type="PIRSF" id="PIRSF019422">
    <property type="entry name" value="MltA"/>
    <property type="match status" value="1"/>
</dbReference>
<comment type="caution">
    <text evidence="7">The sequence shown here is derived from an EMBL/GenBank/DDBJ whole genome shotgun (WGS) entry which is preliminary data.</text>
</comment>
<dbReference type="CDD" id="cd14668">
    <property type="entry name" value="mlta_B"/>
    <property type="match status" value="1"/>
</dbReference>
<dbReference type="Pfam" id="PF03562">
    <property type="entry name" value="MltA"/>
    <property type="match status" value="2"/>
</dbReference>
<reference evidence="7" key="1">
    <citation type="journal article" date="2014" name="Int. J. Syst. Evol. Microbiol.">
        <title>Complete genome sequence of Corynebacterium casei LMG S-19264T (=DSM 44701T), isolated from a smear-ripened cheese.</title>
        <authorList>
            <consortium name="US DOE Joint Genome Institute (JGI-PGF)"/>
            <person name="Walter F."/>
            <person name="Albersmeier A."/>
            <person name="Kalinowski J."/>
            <person name="Ruckert C."/>
        </authorList>
    </citation>
    <scope>NUCLEOTIDE SEQUENCE</scope>
    <source>
        <strain evidence="7">KCTC 32501</strain>
    </source>
</reference>
<dbReference type="EMBL" id="BMZG01000001">
    <property type="protein sequence ID" value="GHA64861.1"/>
    <property type="molecule type" value="Genomic_DNA"/>
</dbReference>
<dbReference type="Gene3D" id="2.40.50.270">
    <property type="entry name" value="transglycosylase MltA"/>
    <property type="match status" value="1"/>
</dbReference>
<dbReference type="SMART" id="SM00925">
    <property type="entry name" value="MltA"/>
    <property type="match status" value="1"/>
</dbReference>
<dbReference type="GO" id="GO:0019867">
    <property type="term" value="C:outer membrane"/>
    <property type="evidence" value="ECO:0007669"/>
    <property type="project" value="InterPro"/>
</dbReference>
<evidence type="ECO:0000259" key="6">
    <source>
        <dbReference type="SMART" id="SM00925"/>
    </source>
</evidence>
<evidence type="ECO:0000256" key="3">
    <source>
        <dbReference type="ARBA" id="ARBA00023239"/>
    </source>
</evidence>
<dbReference type="Gene3D" id="2.40.40.10">
    <property type="entry name" value="RlpA-like domain"/>
    <property type="match status" value="1"/>
</dbReference>
<keyword evidence="4" id="KW-0961">Cell wall biogenesis/degradation</keyword>
<accession>A0A8J3CL44</accession>
<dbReference type="Gene3D" id="2.40.240.50">
    <property type="entry name" value="Barwin-like endoglucanases"/>
    <property type="match status" value="1"/>
</dbReference>
<dbReference type="InterPro" id="IPR010611">
    <property type="entry name" value="3D_dom"/>
</dbReference>
<evidence type="ECO:0000256" key="4">
    <source>
        <dbReference type="ARBA" id="ARBA00023316"/>
    </source>
</evidence>
<evidence type="ECO:0000313" key="7">
    <source>
        <dbReference type="EMBL" id="GHA64861.1"/>
    </source>
</evidence>
<keyword evidence="3" id="KW-0456">Lyase</keyword>
<dbReference type="Proteomes" id="UP000614287">
    <property type="component" value="Unassembled WGS sequence"/>
</dbReference>
<dbReference type="GO" id="GO:0004553">
    <property type="term" value="F:hydrolase activity, hydrolyzing O-glycosyl compounds"/>
    <property type="evidence" value="ECO:0007669"/>
    <property type="project" value="InterPro"/>
</dbReference>
<proteinExistence type="predicted"/>
<gene>
    <name evidence="7" type="ORF">GCM10009007_01620</name>
</gene>
<evidence type="ECO:0000256" key="5">
    <source>
        <dbReference type="ARBA" id="ARBA00030918"/>
    </source>
</evidence>